<reference evidence="12 13" key="1">
    <citation type="submission" date="2024-01" db="EMBL/GenBank/DDBJ databases">
        <title>Complete genome of Cladobotryum mycophilum ATHUM6906.</title>
        <authorList>
            <person name="Christinaki A.C."/>
            <person name="Myridakis A.I."/>
            <person name="Kouvelis V.N."/>
        </authorList>
    </citation>
    <scope>NUCLEOTIDE SEQUENCE [LARGE SCALE GENOMIC DNA]</scope>
    <source>
        <strain evidence="12 13">ATHUM6906</strain>
    </source>
</reference>
<comment type="function">
    <text evidence="1">Component of the EKC/KEOPS complex that is required for the formation of a threonylcarbamoyl group on adenosine at position 37 (t(6)A37) in tRNAs that read codons beginning with adenine. The complex is probably involved in the transfer of the threonylcarbamoyl moiety of threonylcarbamoyl-AMP (TC-AMP) to the N6 group of A37. BUD32 has ATPase activity in the context of the EKC/KEOPS complex and likely plays a supporting role to the catalytic subunit KAE1. The EKC/KEOPS complex also promotes both telomere uncapping and telomere elongation. The complex is required for efficient recruitment of transcriptional coactivators.</text>
</comment>
<dbReference type="PROSITE" id="PS50011">
    <property type="entry name" value="PROTEIN_KINASE_DOM"/>
    <property type="match status" value="1"/>
</dbReference>
<comment type="subunit">
    <text evidence="2">Component of the EKC/KEOPS complex composed of at least BUD32, CGI121, GON7, KAE1 and PCC1; the whole complex dimerizes.</text>
</comment>
<evidence type="ECO:0000313" key="12">
    <source>
        <dbReference type="EMBL" id="KAK5995184.1"/>
    </source>
</evidence>
<accession>A0ABR0SSQ0</accession>
<dbReference type="InterPro" id="IPR011009">
    <property type="entry name" value="Kinase-like_dom_sf"/>
</dbReference>
<dbReference type="InterPro" id="IPR000719">
    <property type="entry name" value="Prot_kinase_dom"/>
</dbReference>
<evidence type="ECO:0000256" key="4">
    <source>
        <dbReference type="ARBA" id="ARBA00013948"/>
    </source>
</evidence>
<evidence type="ECO:0000256" key="3">
    <source>
        <dbReference type="ARBA" id="ARBA00012513"/>
    </source>
</evidence>
<protein>
    <recommendedName>
        <fullName evidence="5">EKC/KEOPS complex subunit BUD32</fullName>
        <ecNumber evidence="3">2.7.11.1</ecNumber>
    </recommendedName>
    <alternativeName>
        <fullName evidence="6 7">Atypical Serine/threonine protein kinase BUD32</fullName>
    </alternativeName>
    <alternativeName>
        <fullName evidence="4">EKC/KEOPS complex subunit bud32</fullName>
    </alternativeName>
</protein>
<dbReference type="InterPro" id="IPR008266">
    <property type="entry name" value="Tyr_kinase_AS"/>
</dbReference>
<comment type="catalytic activity">
    <reaction evidence="8">
        <text>L-threonyl-[protein] + ATP = O-phospho-L-threonyl-[protein] + ADP + H(+)</text>
        <dbReference type="Rhea" id="RHEA:46608"/>
        <dbReference type="Rhea" id="RHEA-COMP:11060"/>
        <dbReference type="Rhea" id="RHEA-COMP:11605"/>
        <dbReference type="ChEBI" id="CHEBI:15378"/>
        <dbReference type="ChEBI" id="CHEBI:30013"/>
        <dbReference type="ChEBI" id="CHEBI:30616"/>
        <dbReference type="ChEBI" id="CHEBI:61977"/>
        <dbReference type="ChEBI" id="CHEBI:456216"/>
        <dbReference type="EC" id="2.7.11.1"/>
    </reaction>
</comment>
<evidence type="ECO:0000256" key="6">
    <source>
        <dbReference type="ARBA" id="ARBA00030980"/>
    </source>
</evidence>
<organism evidence="12 13">
    <name type="scientific">Cladobotryum mycophilum</name>
    <dbReference type="NCBI Taxonomy" id="491253"/>
    <lineage>
        <taxon>Eukaryota</taxon>
        <taxon>Fungi</taxon>
        <taxon>Dikarya</taxon>
        <taxon>Ascomycota</taxon>
        <taxon>Pezizomycotina</taxon>
        <taxon>Sordariomycetes</taxon>
        <taxon>Hypocreomycetidae</taxon>
        <taxon>Hypocreales</taxon>
        <taxon>Hypocreaceae</taxon>
        <taxon>Cladobotryum</taxon>
    </lineage>
</organism>
<evidence type="ECO:0000259" key="11">
    <source>
        <dbReference type="PROSITE" id="PS50011"/>
    </source>
</evidence>
<name>A0ABR0SSQ0_9HYPO</name>
<dbReference type="Gene3D" id="1.10.510.10">
    <property type="entry name" value="Transferase(Phosphotransferase) domain 1"/>
    <property type="match status" value="1"/>
</dbReference>
<evidence type="ECO:0000256" key="5">
    <source>
        <dbReference type="ARBA" id="ARBA00019973"/>
    </source>
</evidence>
<evidence type="ECO:0000256" key="1">
    <source>
        <dbReference type="ARBA" id="ARBA00003747"/>
    </source>
</evidence>
<gene>
    <name evidence="12" type="ORF">PT974_03581</name>
</gene>
<dbReference type="Proteomes" id="UP001338125">
    <property type="component" value="Unassembled WGS sequence"/>
</dbReference>
<evidence type="ECO:0000256" key="2">
    <source>
        <dbReference type="ARBA" id="ARBA00011534"/>
    </source>
</evidence>
<evidence type="ECO:0000256" key="8">
    <source>
        <dbReference type="ARBA" id="ARBA00047899"/>
    </source>
</evidence>
<feature type="domain" description="Protein kinase" evidence="11">
    <location>
        <begin position="88"/>
        <end position="353"/>
    </location>
</feature>
<sequence length="353" mass="41109">MPAKRNLDDWEEPPDFEKPELPYRNNSVLSIRRHIPPEPFGTLYTQETWRKEVDKHDLYDMTQSELCLQHPPAETAPHSDQTVSSLRVVEEIACRDGRGAQVLRCQLNDNNGQDYVAKIYDPLYYKYGPDVPNDVTWKAESEYSQEAAAYEELVKNEVAGVYTPKYYGSWTFEMPLEGEANKVRSVRMILLGWIEGVTMKSLIETKRIRKISPNQRLEILAKAMEIECKVSFHGVWHRDLAPRNLLLVGSDVGNEIPDIYLFDFSIAAVFSHPNCAERNYDTPRPISPRYQYWGQCPEEFHDWVPEPHRSRPLVFKGWVKTRWPQMEEFSDAPEGLQRFIDFHGPVEFASPEW</sequence>
<dbReference type="SUPFAM" id="SSF56112">
    <property type="entry name" value="Protein kinase-like (PK-like)"/>
    <property type="match status" value="1"/>
</dbReference>
<proteinExistence type="predicted"/>
<feature type="region of interest" description="Disordered" evidence="10">
    <location>
        <begin position="1"/>
        <end position="21"/>
    </location>
</feature>
<dbReference type="EMBL" id="JAVFKD010000004">
    <property type="protein sequence ID" value="KAK5995184.1"/>
    <property type="molecule type" value="Genomic_DNA"/>
</dbReference>
<comment type="catalytic activity">
    <reaction evidence="9">
        <text>L-seryl-[protein] + ATP = O-phospho-L-seryl-[protein] + ADP + H(+)</text>
        <dbReference type="Rhea" id="RHEA:17989"/>
        <dbReference type="Rhea" id="RHEA-COMP:9863"/>
        <dbReference type="Rhea" id="RHEA-COMP:11604"/>
        <dbReference type="ChEBI" id="CHEBI:15378"/>
        <dbReference type="ChEBI" id="CHEBI:29999"/>
        <dbReference type="ChEBI" id="CHEBI:30616"/>
        <dbReference type="ChEBI" id="CHEBI:83421"/>
        <dbReference type="ChEBI" id="CHEBI:456216"/>
        <dbReference type="EC" id="2.7.11.1"/>
    </reaction>
</comment>
<evidence type="ECO:0000313" key="13">
    <source>
        <dbReference type="Proteomes" id="UP001338125"/>
    </source>
</evidence>
<comment type="caution">
    <text evidence="12">The sequence shown here is derived from an EMBL/GenBank/DDBJ whole genome shotgun (WGS) entry which is preliminary data.</text>
</comment>
<dbReference type="PROSITE" id="PS00109">
    <property type="entry name" value="PROTEIN_KINASE_TYR"/>
    <property type="match status" value="1"/>
</dbReference>
<evidence type="ECO:0000256" key="10">
    <source>
        <dbReference type="SAM" id="MobiDB-lite"/>
    </source>
</evidence>
<evidence type="ECO:0000256" key="9">
    <source>
        <dbReference type="ARBA" id="ARBA00048679"/>
    </source>
</evidence>
<evidence type="ECO:0000256" key="7">
    <source>
        <dbReference type="ARBA" id="ARBA00033194"/>
    </source>
</evidence>
<dbReference type="EC" id="2.7.11.1" evidence="3"/>
<keyword evidence="13" id="KW-1185">Reference proteome</keyword>